<dbReference type="GO" id="GO:0061574">
    <property type="term" value="C:ASAP complex"/>
    <property type="evidence" value="ECO:0007669"/>
    <property type="project" value="TreeGrafter"/>
</dbReference>
<gene>
    <name evidence="5" type="primary">Mo05956</name>
    <name evidence="5" type="ORF">E5Q_05956</name>
</gene>
<dbReference type="InParanoid" id="G7E9E3"/>
<keyword evidence="6" id="KW-1185">Reference proteome</keyword>
<dbReference type="Proteomes" id="UP000009131">
    <property type="component" value="Unassembled WGS sequence"/>
</dbReference>
<dbReference type="GO" id="GO:0000398">
    <property type="term" value="P:mRNA splicing, via spliceosome"/>
    <property type="evidence" value="ECO:0007669"/>
    <property type="project" value="TreeGrafter"/>
</dbReference>
<dbReference type="SUPFAM" id="SSF54928">
    <property type="entry name" value="RNA-binding domain, RBD"/>
    <property type="match status" value="1"/>
</dbReference>
<dbReference type="EMBL" id="BABT02000220">
    <property type="protein sequence ID" value="GAA99262.1"/>
    <property type="molecule type" value="Genomic_DNA"/>
</dbReference>
<dbReference type="InterPro" id="IPR035979">
    <property type="entry name" value="RBD_domain_sf"/>
</dbReference>
<sequence>MDRSRSRSMSRSPSPRRPSGGKRAPSLSPRSSRSRSPTPVAQSRGHLLDRTVTLSKLTPNVTEAHLREIFGVYGKILSIDFAIPRGGRPRGEADIVYDHMSEADKAIAYMDQGQLDGVTIRTEEKRTPSPEPARPPPYRSERGGYRGAFGRDGPPPRRGAFGARGNGYDRGHSNGYSSRGRGGRPSGGYDRRSRSPDPRRSRSRSPLPRHRARSRSFDSRSPPPRDRSISPPPRRAPVARRPSPRYDGGRSP</sequence>
<dbReference type="Gene3D" id="3.30.70.330">
    <property type="match status" value="1"/>
</dbReference>
<feature type="compositionally biased region" description="Pro residues" evidence="3">
    <location>
        <begin position="129"/>
        <end position="138"/>
    </location>
</feature>
<evidence type="ECO:0000256" key="1">
    <source>
        <dbReference type="ARBA" id="ARBA00022884"/>
    </source>
</evidence>
<dbReference type="PROSITE" id="PS50102">
    <property type="entry name" value="RRM"/>
    <property type="match status" value="1"/>
</dbReference>
<dbReference type="InterPro" id="IPR012677">
    <property type="entry name" value="Nucleotide-bd_a/b_plait_sf"/>
</dbReference>
<feature type="compositionally biased region" description="Basic and acidic residues" evidence="3">
    <location>
        <begin position="189"/>
        <end position="200"/>
    </location>
</feature>
<feature type="domain" description="RRM" evidence="4">
    <location>
        <begin position="50"/>
        <end position="127"/>
    </location>
</feature>
<dbReference type="SMART" id="SM00360">
    <property type="entry name" value="RRM"/>
    <property type="match status" value="1"/>
</dbReference>
<feature type="compositionally biased region" description="Low complexity" evidence="3">
    <location>
        <begin position="23"/>
        <end position="39"/>
    </location>
</feature>
<dbReference type="OrthoDB" id="252020at2759"/>
<evidence type="ECO:0000313" key="6">
    <source>
        <dbReference type="Proteomes" id="UP000009131"/>
    </source>
</evidence>
<dbReference type="GO" id="GO:0003723">
    <property type="term" value="F:RNA binding"/>
    <property type="evidence" value="ECO:0007669"/>
    <property type="project" value="UniProtKB-UniRule"/>
</dbReference>
<keyword evidence="1 2" id="KW-0694">RNA-binding</keyword>
<organism evidence="5 6">
    <name type="scientific">Mixia osmundae (strain CBS 9802 / IAM 14324 / JCM 22182 / KY 12970)</name>
    <dbReference type="NCBI Taxonomy" id="764103"/>
    <lineage>
        <taxon>Eukaryota</taxon>
        <taxon>Fungi</taxon>
        <taxon>Dikarya</taxon>
        <taxon>Basidiomycota</taxon>
        <taxon>Pucciniomycotina</taxon>
        <taxon>Mixiomycetes</taxon>
        <taxon>Mixiales</taxon>
        <taxon>Mixiaceae</taxon>
        <taxon>Mixia</taxon>
    </lineage>
</organism>
<feature type="compositionally biased region" description="Basic residues" evidence="3">
    <location>
        <begin position="201"/>
        <end position="214"/>
    </location>
</feature>
<dbReference type="STRING" id="764103.G7E9E3"/>
<evidence type="ECO:0000259" key="4">
    <source>
        <dbReference type="PROSITE" id="PS50102"/>
    </source>
</evidence>
<dbReference type="PANTHER" id="PTHR15481:SF0">
    <property type="entry name" value="LD23870P-RELATED"/>
    <property type="match status" value="1"/>
</dbReference>
<dbReference type="GO" id="GO:0005737">
    <property type="term" value="C:cytoplasm"/>
    <property type="evidence" value="ECO:0007669"/>
    <property type="project" value="TreeGrafter"/>
</dbReference>
<proteinExistence type="predicted"/>
<comment type="caution">
    <text evidence="5">The sequence shown here is derived from an EMBL/GenBank/DDBJ whole genome shotgun (WGS) entry which is preliminary data.</text>
</comment>
<evidence type="ECO:0000256" key="3">
    <source>
        <dbReference type="SAM" id="MobiDB-lite"/>
    </source>
</evidence>
<name>G7E9E3_MIXOS</name>
<evidence type="ECO:0000313" key="5">
    <source>
        <dbReference type="EMBL" id="GAA99262.1"/>
    </source>
</evidence>
<feature type="compositionally biased region" description="Basic and acidic residues" evidence="3">
    <location>
        <begin position="215"/>
        <end position="228"/>
    </location>
</feature>
<dbReference type="RefSeq" id="XP_014568511.1">
    <property type="nucleotide sequence ID" value="XM_014713025.1"/>
</dbReference>
<dbReference type="HOGENOM" id="CLU_1215375_0_0_1"/>
<dbReference type="InterPro" id="IPR000504">
    <property type="entry name" value="RRM_dom"/>
</dbReference>
<evidence type="ECO:0000256" key="2">
    <source>
        <dbReference type="PROSITE-ProRule" id="PRU00176"/>
    </source>
</evidence>
<dbReference type="PANTHER" id="PTHR15481">
    <property type="entry name" value="RIBONUCLEIC ACID BINDING PROTEIN S1"/>
    <property type="match status" value="1"/>
</dbReference>
<dbReference type="AlphaFoldDB" id="G7E9E3"/>
<accession>G7E9E3</accession>
<reference evidence="5 6" key="1">
    <citation type="journal article" date="2011" name="J. Gen. Appl. Microbiol.">
        <title>Draft genome sequencing of the enigmatic basidiomycete Mixia osmundae.</title>
        <authorList>
            <person name="Nishida H."/>
            <person name="Nagatsuka Y."/>
            <person name="Sugiyama J."/>
        </authorList>
    </citation>
    <scope>NUCLEOTIDE SEQUENCE [LARGE SCALE GENOMIC DNA]</scope>
    <source>
        <strain evidence="6">CBS 9802 / IAM 14324 / JCM 22182 / KY 12970</strain>
    </source>
</reference>
<protein>
    <recommendedName>
        <fullName evidence="4">RRM domain-containing protein</fullName>
    </recommendedName>
</protein>
<feature type="region of interest" description="Disordered" evidence="3">
    <location>
        <begin position="121"/>
        <end position="252"/>
    </location>
</feature>
<dbReference type="eggNOG" id="KOG0118">
    <property type="taxonomic scope" value="Eukaryota"/>
</dbReference>
<dbReference type="Pfam" id="PF00076">
    <property type="entry name" value="RRM_1"/>
    <property type="match status" value="1"/>
</dbReference>
<dbReference type="GO" id="GO:0005654">
    <property type="term" value="C:nucleoplasm"/>
    <property type="evidence" value="ECO:0007669"/>
    <property type="project" value="TreeGrafter"/>
</dbReference>
<feature type="region of interest" description="Disordered" evidence="3">
    <location>
        <begin position="1"/>
        <end position="45"/>
    </location>
</feature>
<reference evidence="5 6" key="2">
    <citation type="journal article" date="2012" name="Open Biol.">
        <title>Characteristics of nucleosomes and linker DNA regions on the genome of the basidiomycete Mixia osmundae revealed by mono- and dinucleosome mapping.</title>
        <authorList>
            <person name="Nishida H."/>
            <person name="Kondo S."/>
            <person name="Matsumoto T."/>
            <person name="Suzuki Y."/>
            <person name="Yoshikawa H."/>
            <person name="Taylor T.D."/>
            <person name="Sugiyama J."/>
        </authorList>
    </citation>
    <scope>NUCLEOTIDE SEQUENCE [LARGE SCALE GENOMIC DNA]</scope>
    <source>
        <strain evidence="6">CBS 9802 / IAM 14324 / JCM 22182 / KY 12970</strain>
    </source>
</reference>
<dbReference type="OMA" id="EFPVDRY"/>